<comment type="caution">
    <text evidence="8">The sequence shown here is derived from an EMBL/GenBank/DDBJ whole genome shotgun (WGS) entry which is preliminary data.</text>
</comment>
<feature type="region of interest" description="Disordered" evidence="5">
    <location>
        <begin position="196"/>
        <end position="222"/>
    </location>
</feature>
<evidence type="ECO:0000256" key="3">
    <source>
        <dbReference type="ARBA" id="ARBA00022989"/>
    </source>
</evidence>
<sequence length="426" mass="43032">MTIDVLRRPGPAERQARAAVAVLFFTNGALFANLLPRYPQIKADLGIGNAAYGLAVAAFPAGAVVAGLGAGVLVRRLGSARAAVASTLLTAAGILVAGLSQSVVLFAMALFLAGAMDAFTDVAQNAHGLRVQRRYGRSIINSFHAIWSIGAVTGGAMAAGAIALDLPLGAHLLISGVLFGVAACAALRFCLPGPDTEPAEETEAKETKETKEESREKVSAQGGRSAMTSRTRYVLAALVLIATAGTLVEDAGNSWAALYLSDSLNASAALAASGFIALVGAQFVGRILGDRLVDRFGQRAVARAGGFIAAAGMGLALAVPTVPGTILGFAAAGFGVATLVPAAMHEADELPGLKAGSGLTIVSWLMRLGFLLSPPVVGLVADEAGLRLGLLVVPLAGALVVVLAGVLGARKRQPASGEGQESAVAR</sequence>
<evidence type="ECO:0000256" key="2">
    <source>
        <dbReference type="ARBA" id="ARBA00022692"/>
    </source>
</evidence>
<dbReference type="InterPro" id="IPR020846">
    <property type="entry name" value="MFS_dom"/>
</dbReference>
<dbReference type="PANTHER" id="PTHR23514">
    <property type="entry name" value="BYPASS OF STOP CODON PROTEIN 6"/>
    <property type="match status" value="1"/>
</dbReference>
<gene>
    <name evidence="8" type="ORF">ACFP50_15875</name>
</gene>
<dbReference type="RefSeq" id="WP_386397719.1">
    <property type="nucleotide sequence ID" value="NZ_JBHSPT010000035.1"/>
</dbReference>
<dbReference type="InterPro" id="IPR011701">
    <property type="entry name" value="MFS"/>
</dbReference>
<dbReference type="SUPFAM" id="SSF103473">
    <property type="entry name" value="MFS general substrate transporter"/>
    <property type="match status" value="1"/>
</dbReference>
<feature type="transmembrane region" description="Helical" evidence="6">
    <location>
        <begin position="144"/>
        <end position="164"/>
    </location>
</feature>
<dbReference type="InterPro" id="IPR036259">
    <property type="entry name" value="MFS_trans_sf"/>
</dbReference>
<protein>
    <submittedName>
        <fullName evidence="8">MFS transporter</fullName>
    </submittedName>
</protein>
<feature type="transmembrane region" description="Helical" evidence="6">
    <location>
        <begin position="300"/>
        <end position="319"/>
    </location>
</feature>
<keyword evidence="3 6" id="KW-1133">Transmembrane helix</keyword>
<comment type="subcellular location">
    <subcellularLocation>
        <location evidence="1">Cell membrane</location>
        <topology evidence="1">Multi-pass membrane protein</topology>
    </subcellularLocation>
</comment>
<evidence type="ECO:0000313" key="9">
    <source>
        <dbReference type="Proteomes" id="UP001596242"/>
    </source>
</evidence>
<dbReference type="PROSITE" id="PS50850">
    <property type="entry name" value="MFS"/>
    <property type="match status" value="1"/>
</dbReference>
<keyword evidence="9" id="KW-1185">Reference proteome</keyword>
<dbReference type="CDD" id="cd17393">
    <property type="entry name" value="MFS_MosC_like"/>
    <property type="match status" value="1"/>
</dbReference>
<evidence type="ECO:0000256" key="6">
    <source>
        <dbReference type="SAM" id="Phobius"/>
    </source>
</evidence>
<name>A0ABW1M054_9ACTN</name>
<evidence type="ECO:0000256" key="4">
    <source>
        <dbReference type="ARBA" id="ARBA00023136"/>
    </source>
</evidence>
<feature type="transmembrane region" description="Helical" evidence="6">
    <location>
        <begin position="20"/>
        <end position="38"/>
    </location>
</feature>
<evidence type="ECO:0000256" key="1">
    <source>
        <dbReference type="ARBA" id="ARBA00004651"/>
    </source>
</evidence>
<evidence type="ECO:0000259" key="7">
    <source>
        <dbReference type="PROSITE" id="PS50850"/>
    </source>
</evidence>
<evidence type="ECO:0000313" key="8">
    <source>
        <dbReference type="EMBL" id="MFC6056893.1"/>
    </source>
</evidence>
<dbReference type="InterPro" id="IPR051788">
    <property type="entry name" value="MFS_Transporter"/>
</dbReference>
<dbReference type="Gene3D" id="1.20.1250.20">
    <property type="entry name" value="MFS general substrate transporter like domains"/>
    <property type="match status" value="1"/>
</dbReference>
<dbReference type="PANTHER" id="PTHR23514:SF13">
    <property type="entry name" value="INNER MEMBRANE PROTEIN YBJJ"/>
    <property type="match status" value="1"/>
</dbReference>
<dbReference type="EMBL" id="JBHSPT010000035">
    <property type="protein sequence ID" value="MFC6056893.1"/>
    <property type="molecule type" value="Genomic_DNA"/>
</dbReference>
<feature type="transmembrane region" description="Helical" evidence="6">
    <location>
        <begin position="356"/>
        <end position="376"/>
    </location>
</feature>
<organism evidence="8 9">
    <name type="scientific">Streptomyces pratens</name>
    <dbReference type="NCBI Taxonomy" id="887456"/>
    <lineage>
        <taxon>Bacteria</taxon>
        <taxon>Bacillati</taxon>
        <taxon>Actinomycetota</taxon>
        <taxon>Actinomycetes</taxon>
        <taxon>Kitasatosporales</taxon>
        <taxon>Streptomycetaceae</taxon>
        <taxon>Streptomyces</taxon>
    </lineage>
</organism>
<keyword evidence="4 6" id="KW-0472">Membrane</keyword>
<keyword evidence="2 6" id="KW-0812">Transmembrane</keyword>
<dbReference type="Pfam" id="PF07690">
    <property type="entry name" value="MFS_1"/>
    <property type="match status" value="1"/>
</dbReference>
<proteinExistence type="predicted"/>
<feature type="transmembrane region" description="Helical" evidence="6">
    <location>
        <begin position="325"/>
        <end position="344"/>
    </location>
</feature>
<feature type="transmembrane region" description="Helical" evidence="6">
    <location>
        <begin position="170"/>
        <end position="191"/>
    </location>
</feature>
<feature type="transmembrane region" description="Helical" evidence="6">
    <location>
        <begin position="50"/>
        <end position="73"/>
    </location>
</feature>
<dbReference type="Proteomes" id="UP001596242">
    <property type="component" value="Unassembled WGS sequence"/>
</dbReference>
<accession>A0ABW1M054</accession>
<feature type="transmembrane region" description="Helical" evidence="6">
    <location>
        <begin position="231"/>
        <end position="248"/>
    </location>
</feature>
<reference evidence="9" key="1">
    <citation type="journal article" date="2019" name="Int. J. Syst. Evol. Microbiol.">
        <title>The Global Catalogue of Microorganisms (GCM) 10K type strain sequencing project: providing services to taxonomists for standard genome sequencing and annotation.</title>
        <authorList>
            <consortium name="The Broad Institute Genomics Platform"/>
            <consortium name="The Broad Institute Genome Sequencing Center for Infectious Disease"/>
            <person name="Wu L."/>
            <person name="Ma J."/>
        </authorList>
    </citation>
    <scope>NUCLEOTIDE SEQUENCE [LARGE SCALE GENOMIC DNA]</scope>
    <source>
        <strain evidence="9">JCM 12763</strain>
    </source>
</reference>
<feature type="domain" description="Major facilitator superfamily (MFS) profile" evidence="7">
    <location>
        <begin position="16"/>
        <end position="412"/>
    </location>
</feature>
<evidence type="ECO:0000256" key="5">
    <source>
        <dbReference type="SAM" id="MobiDB-lite"/>
    </source>
</evidence>
<feature type="transmembrane region" description="Helical" evidence="6">
    <location>
        <begin position="268"/>
        <end position="288"/>
    </location>
</feature>
<feature type="transmembrane region" description="Helical" evidence="6">
    <location>
        <begin position="103"/>
        <end position="123"/>
    </location>
</feature>
<feature type="transmembrane region" description="Helical" evidence="6">
    <location>
        <begin position="388"/>
        <end position="409"/>
    </location>
</feature>
<feature type="compositionally biased region" description="Basic and acidic residues" evidence="5">
    <location>
        <begin position="202"/>
        <end position="218"/>
    </location>
</feature>